<keyword evidence="1 3" id="KW-0378">Hydrolase</keyword>
<dbReference type="SUPFAM" id="SSF51338">
    <property type="entry name" value="Composite domain of metallo-dependent hydrolases"/>
    <property type="match status" value="2"/>
</dbReference>
<dbReference type="GO" id="GO:0016810">
    <property type="term" value="F:hydrolase activity, acting on carbon-nitrogen (but not peptide) bonds"/>
    <property type="evidence" value="ECO:0007669"/>
    <property type="project" value="InterPro"/>
</dbReference>
<dbReference type="SUPFAM" id="SSF51556">
    <property type="entry name" value="Metallo-dependent hydrolases"/>
    <property type="match status" value="1"/>
</dbReference>
<name>A0A858BUA6_9FIRM</name>
<dbReference type="Gene3D" id="3.20.20.140">
    <property type="entry name" value="Metal-dependent hydrolases"/>
    <property type="match status" value="1"/>
</dbReference>
<evidence type="ECO:0000313" key="4">
    <source>
        <dbReference type="Proteomes" id="UP000466848"/>
    </source>
</evidence>
<feature type="domain" description="Amidohydrolase-related" evidence="2">
    <location>
        <begin position="52"/>
        <end position="400"/>
    </location>
</feature>
<dbReference type="InterPro" id="IPR050287">
    <property type="entry name" value="MTA/SAH_deaminase"/>
</dbReference>
<dbReference type="PANTHER" id="PTHR43794">
    <property type="entry name" value="AMINOHYDROLASE SSNA-RELATED"/>
    <property type="match status" value="1"/>
</dbReference>
<evidence type="ECO:0000256" key="1">
    <source>
        <dbReference type="ARBA" id="ARBA00022801"/>
    </source>
</evidence>
<dbReference type="InterPro" id="IPR032466">
    <property type="entry name" value="Metal_Hydrolase"/>
</dbReference>
<dbReference type="PANTHER" id="PTHR43794:SF11">
    <property type="entry name" value="AMIDOHYDROLASE-RELATED DOMAIN-CONTAINING PROTEIN"/>
    <property type="match status" value="1"/>
</dbReference>
<sequence length="430" mass="47439">MIFTNISILDENMQIQENMYVGIKNDKVDYIGKEMPISDYGEVYRNGKGKLLMSGFYNTHAHSPMTLLRGYGENLALQDWLNQRIFPFEAKLDGNAVYWGTLLAMAESLRFGIVSTTDMYYFCEDMARAIEQSGAKNNIGRGVTNFSDGDLYDLESFAEMKALYGNYHNAAGGKIKVDMSLHAEYTSNPKTVQQMAAYTKSIGANMHVHVSETKLEHEECKARHGGLTPIQYLNSLGLLDNKTTAAHCVWIEPEDMDIIKEKGVTVASNPISNLKLASGVCNVPELLRRGINVSIGTDSVASNNSLNFLEEMKVFAISAKEKYQDPTAVTPVQTLHAATRAGALSQGREDCGLLAVGCKADLIMLDIMRPNFAPIHDMANNLVYSACGGDIVMTMVDGKVLYQDGQYKTIDIEKTIFETNKAAAKILSQL</sequence>
<evidence type="ECO:0000259" key="2">
    <source>
        <dbReference type="Pfam" id="PF01979"/>
    </source>
</evidence>
<dbReference type="AlphaFoldDB" id="A0A858BUA6"/>
<proteinExistence type="predicted"/>
<gene>
    <name evidence="3" type="ORF">Ami103574_09915</name>
</gene>
<dbReference type="Proteomes" id="UP000466848">
    <property type="component" value="Chromosome"/>
</dbReference>
<evidence type="ECO:0000313" key="3">
    <source>
        <dbReference type="EMBL" id="QIB69621.1"/>
    </source>
</evidence>
<dbReference type="InterPro" id="IPR006680">
    <property type="entry name" value="Amidohydro-rel"/>
</dbReference>
<dbReference type="RefSeq" id="WP_163066861.1">
    <property type="nucleotide sequence ID" value="NZ_CP048649.1"/>
</dbReference>
<dbReference type="CDD" id="cd01298">
    <property type="entry name" value="ATZ_TRZ_like"/>
    <property type="match status" value="1"/>
</dbReference>
<organism evidence="3 4">
    <name type="scientific">Aminipila butyrica</name>
    <dbReference type="NCBI Taxonomy" id="433296"/>
    <lineage>
        <taxon>Bacteria</taxon>
        <taxon>Bacillati</taxon>
        <taxon>Bacillota</taxon>
        <taxon>Clostridia</taxon>
        <taxon>Peptostreptococcales</taxon>
        <taxon>Anaerovoracaceae</taxon>
        <taxon>Aminipila</taxon>
    </lineage>
</organism>
<keyword evidence="4" id="KW-1185">Reference proteome</keyword>
<dbReference type="InterPro" id="IPR011059">
    <property type="entry name" value="Metal-dep_hydrolase_composite"/>
</dbReference>
<protein>
    <submittedName>
        <fullName evidence="3">Amidohydrolase</fullName>
    </submittedName>
</protein>
<dbReference type="EMBL" id="CP048649">
    <property type="protein sequence ID" value="QIB69621.1"/>
    <property type="molecule type" value="Genomic_DNA"/>
</dbReference>
<dbReference type="KEGG" id="abut:Ami103574_09915"/>
<accession>A0A858BUA6</accession>
<reference evidence="3 4" key="1">
    <citation type="submission" date="2020-02" db="EMBL/GenBank/DDBJ databases">
        <authorList>
            <person name="Kim Y.B."/>
            <person name="Roh S.W."/>
        </authorList>
    </citation>
    <scope>NUCLEOTIDE SEQUENCE [LARGE SCALE GENOMIC DNA]</scope>
    <source>
        <strain evidence="3 4">DSM 103574</strain>
    </source>
</reference>
<dbReference type="Gene3D" id="2.30.40.10">
    <property type="entry name" value="Urease, subunit C, domain 1"/>
    <property type="match status" value="1"/>
</dbReference>
<dbReference type="Pfam" id="PF01979">
    <property type="entry name" value="Amidohydro_1"/>
    <property type="match status" value="1"/>
</dbReference>